<organism evidence="1 2">
    <name type="scientific">Solanum bulbocastanum</name>
    <name type="common">Wild potato</name>
    <dbReference type="NCBI Taxonomy" id="147425"/>
    <lineage>
        <taxon>Eukaryota</taxon>
        <taxon>Viridiplantae</taxon>
        <taxon>Streptophyta</taxon>
        <taxon>Embryophyta</taxon>
        <taxon>Tracheophyta</taxon>
        <taxon>Spermatophyta</taxon>
        <taxon>Magnoliopsida</taxon>
        <taxon>eudicotyledons</taxon>
        <taxon>Gunneridae</taxon>
        <taxon>Pentapetalae</taxon>
        <taxon>asterids</taxon>
        <taxon>lamiids</taxon>
        <taxon>Solanales</taxon>
        <taxon>Solanaceae</taxon>
        <taxon>Solanoideae</taxon>
        <taxon>Solaneae</taxon>
        <taxon>Solanum</taxon>
    </lineage>
</organism>
<comment type="caution">
    <text evidence="1">The sequence shown here is derived from an EMBL/GenBank/DDBJ whole genome shotgun (WGS) entry which is preliminary data.</text>
</comment>
<protein>
    <submittedName>
        <fullName evidence="1">Uncharacterized protein</fullName>
    </submittedName>
</protein>
<reference evidence="1 2" key="1">
    <citation type="submission" date="2024-02" db="EMBL/GenBank/DDBJ databases">
        <title>de novo genome assembly of Solanum bulbocastanum strain 11H21.</title>
        <authorList>
            <person name="Hosaka A.J."/>
        </authorList>
    </citation>
    <scope>NUCLEOTIDE SEQUENCE [LARGE SCALE GENOMIC DNA]</scope>
    <source>
        <tissue evidence="1">Young leaves</tissue>
    </source>
</reference>
<evidence type="ECO:0000313" key="2">
    <source>
        <dbReference type="Proteomes" id="UP001371456"/>
    </source>
</evidence>
<proteinExistence type="predicted"/>
<sequence length="70" mass="7638">MLSFHSLHRVHASGTTSLSLSVGLFNFHSLCLQFCSLCSTVCAGRACSLNKVPYVYVCMIIENSQRPSPS</sequence>
<keyword evidence="2" id="KW-1185">Reference proteome</keyword>
<gene>
    <name evidence="1" type="ORF">RDI58_008265</name>
</gene>
<dbReference type="Proteomes" id="UP001371456">
    <property type="component" value="Unassembled WGS sequence"/>
</dbReference>
<evidence type="ECO:0000313" key="1">
    <source>
        <dbReference type="EMBL" id="KAK6794812.1"/>
    </source>
</evidence>
<accession>A0AAN8U2Z0</accession>
<dbReference type="AlphaFoldDB" id="A0AAN8U2Z0"/>
<dbReference type="EMBL" id="JBANQN010000003">
    <property type="protein sequence ID" value="KAK6794812.1"/>
    <property type="molecule type" value="Genomic_DNA"/>
</dbReference>
<name>A0AAN8U2Z0_SOLBU</name>